<sequence length="103" mass="12180">MASQRLEKFKRRNSEVNKIFISDEEKLSKQTPQDLIREWFKCICLRPSTNIECSNINCGFKAFGRVRRLCRAHPTVTYLLDLQMCPNCLQTVHELPSRNDEKY</sequence>
<protein>
    <submittedName>
        <fullName evidence="1">Uncharacterized protein</fullName>
    </submittedName>
</protein>
<dbReference type="AlphaFoldDB" id="A0A905QWB1"/>
<proteinExistence type="predicted"/>
<evidence type="ECO:0000313" key="2">
    <source>
        <dbReference type="Proteomes" id="UP000015103"/>
    </source>
</evidence>
<reference evidence="1" key="1">
    <citation type="submission" date="2022-10" db="UniProtKB">
        <authorList>
            <consortium name="EnsemblMetazoa"/>
        </authorList>
    </citation>
    <scope>IDENTIFICATION</scope>
</reference>
<dbReference type="Proteomes" id="UP000015103">
    <property type="component" value="Unassembled WGS sequence"/>
</dbReference>
<organism evidence="1 2">
    <name type="scientific">Rhodnius prolixus</name>
    <name type="common">Triatomid bug</name>
    <dbReference type="NCBI Taxonomy" id="13249"/>
    <lineage>
        <taxon>Eukaryota</taxon>
        <taxon>Metazoa</taxon>
        <taxon>Ecdysozoa</taxon>
        <taxon>Arthropoda</taxon>
        <taxon>Hexapoda</taxon>
        <taxon>Insecta</taxon>
        <taxon>Pterygota</taxon>
        <taxon>Neoptera</taxon>
        <taxon>Paraneoptera</taxon>
        <taxon>Hemiptera</taxon>
        <taxon>Heteroptera</taxon>
        <taxon>Panheteroptera</taxon>
        <taxon>Cimicomorpha</taxon>
        <taxon>Reduviidae</taxon>
        <taxon>Triatominae</taxon>
        <taxon>Rhodnius</taxon>
    </lineage>
</organism>
<name>A0A905QWB1_RHOPR</name>
<accession>A0A905QWB1</accession>
<dbReference type="EnsemblMetazoa" id="RPRC017717-RA">
    <property type="protein sequence ID" value="RPRC017717-PA"/>
    <property type="gene ID" value="RPRC017717"/>
</dbReference>
<keyword evidence="2" id="KW-1185">Reference proteome</keyword>
<dbReference type="EMBL" id="ACPB03000298">
    <property type="status" value="NOT_ANNOTATED_CDS"/>
    <property type="molecule type" value="Genomic_DNA"/>
</dbReference>
<evidence type="ECO:0000313" key="1">
    <source>
        <dbReference type="EnsemblMetazoa" id="RPRC017717-PA"/>
    </source>
</evidence>